<dbReference type="PROSITE" id="PS50994">
    <property type="entry name" value="INTEGRASE"/>
    <property type="match status" value="1"/>
</dbReference>
<feature type="compositionally biased region" description="Basic and acidic residues" evidence="1">
    <location>
        <begin position="862"/>
        <end position="876"/>
    </location>
</feature>
<evidence type="ECO:0000256" key="1">
    <source>
        <dbReference type="SAM" id="MobiDB-lite"/>
    </source>
</evidence>
<feature type="compositionally biased region" description="Low complexity" evidence="1">
    <location>
        <begin position="753"/>
        <end position="764"/>
    </location>
</feature>
<dbReference type="InterPro" id="IPR001584">
    <property type="entry name" value="Integrase_cat-core"/>
</dbReference>
<feature type="domain" description="Integrase catalytic" evidence="2">
    <location>
        <begin position="408"/>
        <end position="577"/>
    </location>
</feature>
<dbReference type="Pfam" id="PF00665">
    <property type="entry name" value="rve"/>
    <property type="match status" value="1"/>
</dbReference>
<name>A0A6A3I532_9STRA</name>
<feature type="region of interest" description="Disordered" evidence="1">
    <location>
        <begin position="727"/>
        <end position="1027"/>
    </location>
</feature>
<dbReference type="InterPro" id="IPR036397">
    <property type="entry name" value="RNaseH_sf"/>
</dbReference>
<accession>A0A6A3I532</accession>
<evidence type="ECO:0000259" key="2">
    <source>
        <dbReference type="PROSITE" id="PS50994"/>
    </source>
</evidence>
<proteinExistence type="predicted"/>
<dbReference type="AlphaFoldDB" id="A0A6A3I532"/>
<dbReference type="Gene3D" id="1.10.340.70">
    <property type="match status" value="1"/>
</dbReference>
<feature type="compositionally biased region" description="Low complexity" evidence="1">
    <location>
        <begin position="910"/>
        <end position="922"/>
    </location>
</feature>
<feature type="compositionally biased region" description="Basic residues" evidence="1">
    <location>
        <begin position="1103"/>
        <end position="1115"/>
    </location>
</feature>
<dbReference type="Gene3D" id="3.10.10.10">
    <property type="entry name" value="HIV Type 1 Reverse Transcriptase, subunit A, domain 1"/>
    <property type="match status" value="1"/>
</dbReference>
<dbReference type="EMBL" id="QXFV01003301">
    <property type="protein sequence ID" value="KAE8978009.1"/>
    <property type="molecule type" value="Genomic_DNA"/>
</dbReference>
<feature type="compositionally biased region" description="Acidic residues" evidence="1">
    <location>
        <begin position="729"/>
        <end position="745"/>
    </location>
</feature>
<feature type="compositionally biased region" description="Polar residues" evidence="1">
    <location>
        <begin position="877"/>
        <end position="899"/>
    </location>
</feature>
<dbReference type="InterPro" id="IPR041588">
    <property type="entry name" value="Integrase_H2C2"/>
</dbReference>
<dbReference type="GO" id="GO:0015074">
    <property type="term" value="P:DNA integration"/>
    <property type="evidence" value="ECO:0007669"/>
    <property type="project" value="InterPro"/>
</dbReference>
<feature type="region of interest" description="Disordered" evidence="1">
    <location>
        <begin position="206"/>
        <end position="229"/>
    </location>
</feature>
<dbReference type="GO" id="GO:0003676">
    <property type="term" value="F:nucleic acid binding"/>
    <property type="evidence" value="ECO:0007669"/>
    <property type="project" value="InterPro"/>
</dbReference>
<feature type="region of interest" description="Disordered" evidence="1">
    <location>
        <begin position="1063"/>
        <end position="1115"/>
    </location>
</feature>
<dbReference type="SUPFAM" id="SSF56672">
    <property type="entry name" value="DNA/RNA polymerases"/>
    <property type="match status" value="1"/>
</dbReference>
<dbReference type="SUPFAM" id="SSF53098">
    <property type="entry name" value="Ribonuclease H-like"/>
    <property type="match status" value="1"/>
</dbReference>
<feature type="compositionally biased region" description="Polar residues" evidence="1">
    <location>
        <begin position="975"/>
        <end position="997"/>
    </location>
</feature>
<organism evidence="3 4">
    <name type="scientific">Phytophthora rubi</name>
    <dbReference type="NCBI Taxonomy" id="129364"/>
    <lineage>
        <taxon>Eukaryota</taxon>
        <taxon>Sar</taxon>
        <taxon>Stramenopiles</taxon>
        <taxon>Oomycota</taxon>
        <taxon>Peronosporomycetes</taxon>
        <taxon>Peronosporales</taxon>
        <taxon>Peronosporaceae</taxon>
        <taxon>Phytophthora</taxon>
    </lineage>
</organism>
<evidence type="ECO:0000313" key="4">
    <source>
        <dbReference type="Proteomes" id="UP000429607"/>
    </source>
</evidence>
<dbReference type="PANTHER" id="PTHR37984">
    <property type="entry name" value="PROTEIN CBG26694"/>
    <property type="match status" value="1"/>
</dbReference>
<gene>
    <name evidence="3" type="ORF">PR001_g24962</name>
</gene>
<dbReference type="InterPro" id="IPR012337">
    <property type="entry name" value="RNaseH-like_sf"/>
</dbReference>
<evidence type="ECO:0000313" key="3">
    <source>
        <dbReference type="EMBL" id="KAE8978009.1"/>
    </source>
</evidence>
<dbReference type="PANTHER" id="PTHR37984:SF5">
    <property type="entry name" value="PROTEIN NYNRIN-LIKE"/>
    <property type="match status" value="1"/>
</dbReference>
<dbReference type="Proteomes" id="UP000429607">
    <property type="component" value="Unassembled WGS sequence"/>
</dbReference>
<dbReference type="InterPro" id="IPR043502">
    <property type="entry name" value="DNA/RNA_pol_sf"/>
</dbReference>
<feature type="compositionally biased region" description="Basic and acidic residues" evidence="1">
    <location>
        <begin position="217"/>
        <end position="227"/>
    </location>
</feature>
<sequence length="1115" mass="123481">MVSVVVLNVEGRREKLPACEALGTWIPTDADMEILSLNGELERDRVAKWVAALKKDDARPLQDEDKLDIGDMEAADKDLVIALLRQYAGIVEKKPGCPPLAKMNVEHHINTGNTAPIMQRRRRHAVSENLLIDKEVDDMLSNQVIEPGEGAWGFPVVIVRKKDGTLKWLMTAKEPAGRLHRWSLTLQEYDFDIQYRPGKENHVADALSRGPVPVTGERADDGDRPADDPVIGLQDVQSVTEEKVAVVNMQFAAEPMHGSTPRKQSDEMDADVDGAARSVIQAAAVRRVEAAELGVVQFTEDDIKREQGASVMVQSLLCKGAYRGQRVYRAEDRLVRVELEGGDRTILPVIYWALAFKEAHDSIWAGHLRGPPTFERLQRMYWWPRMREAVQNWVAACQDCGSRKAKPKAVVPPLRSVRTGDVCDRWAIDVAGPLPVTASGNRYVIAAVEYTTRYAVAAAVSEHTAKAIARFLMDKVVFVYGTMREIMMDGAMEFGSKATAELLELMQVKQSTPVPYRPKLLGLVERFHRTWNDIVSLYVDEGQDDWDDFLPSALYAYNSSRHSTHGFQPNELMMGRKLRTPAELLRRSRVTHPHSTLQEYHEVLLQDLSKARELAAVALQKEQARQAMYYNQRNVRNGSEFRPGQLVWLYRPARGPGITKFGHRWRGPGKIIEATDYDNYLIQMLESGQELVTHCSFLLSYYYPTHLLEQMAKDIAADLREEAVAAADLDSDDEDDTVAEMEAPSDDQNSPETVGAAVVTSAATEPSRAETPRVATPARAEIAAAADEAAAAAPTEQPEADLTPRPDLQQQPTKIKGAMPCPTDPECARSAPEQLQQAPLLPDGPVPRSERRPTQASGATMDETRAPAELTPDLRHSQQPTSPATRANQPAESQLNATEMKTKVAEATDESSSSMSSSPADPASKKTKKKDPVSANTEPKDGKLNKTLLQRATKRPLQHSSPEKPAVKLVKPDLQATSSQRLQSPQPTKATKQNGSTYLPGVAGEVQTASWPDNRDWHASSPEKPWWNTAAEGTARVPGVTCWNSKYSVWVIVLTQEYLSDSGLTSKSTRSYGVKDECGASKQKVRTARTTEAAEQLDGQRSRTNRGRFGSRGRE</sequence>
<dbReference type="InterPro" id="IPR050951">
    <property type="entry name" value="Retrovirus_Pol_polyprotein"/>
</dbReference>
<reference evidence="3 4" key="1">
    <citation type="submission" date="2018-09" db="EMBL/GenBank/DDBJ databases">
        <title>Genomic investigation of the strawberry pathogen Phytophthora fragariae indicates pathogenicity is determined by transcriptional variation in three key races.</title>
        <authorList>
            <person name="Adams T.M."/>
            <person name="Armitage A.D."/>
            <person name="Sobczyk M.K."/>
            <person name="Bates H.J."/>
            <person name="Dunwell J.M."/>
            <person name="Nellist C.F."/>
            <person name="Harrison R.J."/>
        </authorList>
    </citation>
    <scope>NUCLEOTIDE SEQUENCE [LARGE SCALE GENOMIC DNA]</scope>
    <source>
        <strain evidence="3 4">SCRP249</strain>
    </source>
</reference>
<comment type="caution">
    <text evidence="3">The sequence shown here is derived from an EMBL/GenBank/DDBJ whole genome shotgun (WGS) entry which is preliminary data.</text>
</comment>
<feature type="compositionally biased region" description="Low complexity" evidence="1">
    <location>
        <begin position="775"/>
        <end position="797"/>
    </location>
</feature>
<protein>
    <recommendedName>
        <fullName evidence="2">Integrase catalytic domain-containing protein</fullName>
    </recommendedName>
</protein>
<dbReference type="Gene3D" id="3.30.420.10">
    <property type="entry name" value="Ribonuclease H-like superfamily/Ribonuclease H"/>
    <property type="match status" value="1"/>
</dbReference>
<dbReference type="Pfam" id="PF17921">
    <property type="entry name" value="Integrase_H2C2"/>
    <property type="match status" value="1"/>
</dbReference>